<keyword evidence="1" id="KW-0812">Transmembrane</keyword>
<protein>
    <submittedName>
        <fullName evidence="2">YbaN family protein</fullName>
    </submittedName>
</protein>
<keyword evidence="3" id="KW-1185">Reference proteome</keyword>
<dbReference type="EMBL" id="JAZHFV010000017">
    <property type="protein sequence ID" value="MEX4010598.1"/>
    <property type="molecule type" value="Genomic_DNA"/>
</dbReference>
<evidence type="ECO:0000256" key="1">
    <source>
        <dbReference type="SAM" id="Phobius"/>
    </source>
</evidence>
<dbReference type="PANTHER" id="PTHR35813">
    <property type="entry name" value="INNER MEMBRANE PROTEIN YBAN"/>
    <property type="match status" value="1"/>
</dbReference>
<feature type="transmembrane region" description="Helical" evidence="1">
    <location>
        <begin position="29"/>
        <end position="54"/>
    </location>
</feature>
<dbReference type="PIRSF" id="PIRSF016789">
    <property type="entry name" value="DUF454"/>
    <property type="match status" value="1"/>
</dbReference>
<sequence>MAIFNRTAVIRWRFESMRVVWSAVGYSSVAVGVAGTVLPFLPATPFFILAAYAFSRGSPKVESWLLEHPRWGPVIRDWRRSRAISKKVKTASMSVICATPVLSWALGFEPIVLGIQVVVLTMVAAFIATRPSPGPDAQP</sequence>
<comment type="caution">
    <text evidence="2">The sequence shown here is derived from an EMBL/GenBank/DDBJ whole genome shotgun (WGS) entry which is preliminary data.</text>
</comment>
<dbReference type="RefSeq" id="WP_368805265.1">
    <property type="nucleotide sequence ID" value="NZ_JAZHFV010000017.1"/>
</dbReference>
<gene>
    <name evidence="2" type="ORF">V1479_25145</name>
</gene>
<evidence type="ECO:0000313" key="2">
    <source>
        <dbReference type="EMBL" id="MEX4010598.1"/>
    </source>
</evidence>
<dbReference type="InterPro" id="IPR007401">
    <property type="entry name" value="DUF454"/>
</dbReference>
<evidence type="ECO:0000313" key="3">
    <source>
        <dbReference type="Proteomes" id="UP001559025"/>
    </source>
</evidence>
<dbReference type="Pfam" id="PF04304">
    <property type="entry name" value="DUF454"/>
    <property type="match status" value="1"/>
</dbReference>
<reference evidence="2 3" key="1">
    <citation type="submission" date="2024-01" db="EMBL/GenBank/DDBJ databases">
        <title>New evidence supports the origin of RcGTA from prophage.</title>
        <authorList>
            <person name="Xu Y."/>
            <person name="Liu B."/>
            <person name="Chen F."/>
        </authorList>
    </citation>
    <scope>NUCLEOTIDE SEQUENCE [LARGE SCALE GENOMIC DNA]</scope>
    <source>
        <strain evidence="2 3">CBW1107-2</strain>
    </source>
</reference>
<feature type="transmembrane region" description="Helical" evidence="1">
    <location>
        <begin position="111"/>
        <end position="129"/>
    </location>
</feature>
<proteinExistence type="predicted"/>
<keyword evidence="1" id="KW-1133">Transmembrane helix</keyword>
<accession>A0ABV3X0W8</accession>
<organism evidence="2 3">
    <name type="scientific">Neoaquamicrobium sediminum</name>
    <dbReference type="NCBI Taxonomy" id="1849104"/>
    <lineage>
        <taxon>Bacteria</taxon>
        <taxon>Pseudomonadati</taxon>
        <taxon>Pseudomonadota</taxon>
        <taxon>Alphaproteobacteria</taxon>
        <taxon>Hyphomicrobiales</taxon>
        <taxon>Phyllobacteriaceae</taxon>
        <taxon>Neoaquamicrobium</taxon>
    </lineage>
</organism>
<keyword evidence="1" id="KW-0472">Membrane</keyword>
<dbReference type="PANTHER" id="PTHR35813:SF1">
    <property type="entry name" value="INNER MEMBRANE PROTEIN YBAN"/>
    <property type="match status" value="1"/>
</dbReference>
<dbReference type="Proteomes" id="UP001559025">
    <property type="component" value="Unassembled WGS sequence"/>
</dbReference>
<name>A0ABV3X0W8_9HYPH</name>